<name>A0AAE0CE99_9CHLO</name>
<keyword evidence="1" id="KW-0812">Transmembrane</keyword>
<evidence type="ECO:0000313" key="3">
    <source>
        <dbReference type="Proteomes" id="UP001190700"/>
    </source>
</evidence>
<dbReference type="Proteomes" id="UP001190700">
    <property type="component" value="Unassembled WGS sequence"/>
</dbReference>
<evidence type="ECO:0000256" key="1">
    <source>
        <dbReference type="SAM" id="Phobius"/>
    </source>
</evidence>
<comment type="caution">
    <text evidence="2">The sequence shown here is derived from an EMBL/GenBank/DDBJ whole genome shotgun (WGS) entry which is preliminary data.</text>
</comment>
<dbReference type="Pfam" id="PF06912">
    <property type="entry name" value="DUF1275"/>
    <property type="match status" value="1"/>
</dbReference>
<dbReference type="PANTHER" id="PTHR37314">
    <property type="entry name" value="SLR0142 PROTEIN"/>
    <property type="match status" value="1"/>
</dbReference>
<dbReference type="EMBL" id="LGRX02025216">
    <property type="protein sequence ID" value="KAK3252768.1"/>
    <property type="molecule type" value="Genomic_DNA"/>
</dbReference>
<sequence>MSSSETSSTRISGLLVVSQPSPTVVNKVAFIPWHEWWGPAVVYLAAFVLCFNAGFMNGASMAGMYKYGSITSVTGTVAHLGVEFQHGDLDKAKHYGLLLFSFFTGSSICGLYIPNKHVQIGKQRYGYALFNTSLFIVLATYFNNEDFSKCLIAAACGLQNGMASQYSSNVMRTTHVTGTITDLGLAIGRLLGARLRNETGDHTVVSWKIQFLSLELVGFFLGSLTGARLWDDYGDKVMYVPAVSSATLGLTYSVYRYRIKNST</sequence>
<feature type="transmembrane region" description="Helical" evidence="1">
    <location>
        <begin position="125"/>
        <end position="142"/>
    </location>
</feature>
<keyword evidence="3" id="KW-1185">Reference proteome</keyword>
<feature type="transmembrane region" description="Helical" evidence="1">
    <location>
        <begin position="36"/>
        <end position="56"/>
    </location>
</feature>
<feature type="transmembrane region" description="Helical" evidence="1">
    <location>
        <begin position="95"/>
        <end position="113"/>
    </location>
</feature>
<protein>
    <recommendedName>
        <fullName evidence="4">DUF1275 domain protein</fullName>
    </recommendedName>
</protein>
<evidence type="ECO:0000313" key="2">
    <source>
        <dbReference type="EMBL" id="KAK3252768.1"/>
    </source>
</evidence>
<evidence type="ECO:0008006" key="4">
    <source>
        <dbReference type="Google" id="ProtNLM"/>
    </source>
</evidence>
<gene>
    <name evidence="2" type="ORF">CYMTET_37943</name>
</gene>
<proteinExistence type="predicted"/>
<feature type="transmembrane region" description="Helical" evidence="1">
    <location>
        <begin position="211"/>
        <end position="230"/>
    </location>
</feature>
<dbReference type="PANTHER" id="PTHR37314:SF4">
    <property type="entry name" value="UPF0700 TRANSMEMBRANE PROTEIN YOAK"/>
    <property type="match status" value="1"/>
</dbReference>
<organism evidence="2 3">
    <name type="scientific">Cymbomonas tetramitiformis</name>
    <dbReference type="NCBI Taxonomy" id="36881"/>
    <lineage>
        <taxon>Eukaryota</taxon>
        <taxon>Viridiplantae</taxon>
        <taxon>Chlorophyta</taxon>
        <taxon>Pyramimonadophyceae</taxon>
        <taxon>Pyramimonadales</taxon>
        <taxon>Pyramimonadaceae</taxon>
        <taxon>Cymbomonas</taxon>
    </lineage>
</organism>
<feature type="transmembrane region" description="Helical" evidence="1">
    <location>
        <begin position="236"/>
        <end position="255"/>
    </location>
</feature>
<dbReference type="AlphaFoldDB" id="A0AAE0CE99"/>
<reference evidence="2 3" key="1">
    <citation type="journal article" date="2015" name="Genome Biol. Evol.">
        <title>Comparative Genomics of a Bacterivorous Green Alga Reveals Evolutionary Causalities and Consequences of Phago-Mixotrophic Mode of Nutrition.</title>
        <authorList>
            <person name="Burns J.A."/>
            <person name="Paasch A."/>
            <person name="Narechania A."/>
            <person name="Kim E."/>
        </authorList>
    </citation>
    <scope>NUCLEOTIDE SEQUENCE [LARGE SCALE GENOMIC DNA]</scope>
    <source>
        <strain evidence="2 3">PLY_AMNH</strain>
    </source>
</reference>
<dbReference type="InterPro" id="IPR010699">
    <property type="entry name" value="DUF1275"/>
</dbReference>
<keyword evidence="1" id="KW-1133">Transmembrane helix</keyword>
<accession>A0AAE0CE99</accession>
<keyword evidence="1" id="KW-0472">Membrane</keyword>